<evidence type="ECO:0000313" key="12">
    <source>
        <dbReference type="EMBL" id="HHP04913.1"/>
    </source>
</evidence>
<evidence type="ECO:0000256" key="9">
    <source>
        <dbReference type="ARBA" id="ARBA00025157"/>
    </source>
</evidence>
<dbReference type="GO" id="GO:0043190">
    <property type="term" value="C:ATP-binding cassette (ABC) transporter complex"/>
    <property type="evidence" value="ECO:0007669"/>
    <property type="project" value="TreeGrafter"/>
</dbReference>
<evidence type="ECO:0000256" key="5">
    <source>
        <dbReference type="ARBA" id="ARBA00022741"/>
    </source>
</evidence>
<dbReference type="PANTHER" id="PTHR43553">
    <property type="entry name" value="HEAVY METAL TRANSPORTER"/>
    <property type="match status" value="1"/>
</dbReference>
<reference evidence="12" key="1">
    <citation type="journal article" date="2020" name="mSystems">
        <title>Genome- and Community-Level Interaction Insights into Carbon Utilization and Element Cycling Functions of Hydrothermarchaeota in Hydrothermal Sediment.</title>
        <authorList>
            <person name="Zhou Z."/>
            <person name="Liu Y."/>
            <person name="Xu W."/>
            <person name="Pan J."/>
            <person name="Luo Z.H."/>
            <person name="Li M."/>
        </authorList>
    </citation>
    <scope>NUCLEOTIDE SEQUENCE [LARGE SCALE GENOMIC DNA]</scope>
    <source>
        <strain evidence="12">SpSt-1125</strain>
    </source>
</reference>
<keyword evidence="5" id="KW-0547">Nucleotide-binding</keyword>
<keyword evidence="8" id="KW-0472">Membrane</keyword>
<feature type="region of interest" description="Disordered" evidence="10">
    <location>
        <begin position="73"/>
        <end position="147"/>
    </location>
</feature>
<evidence type="ECO:0000259" key="11">
    <source>
        <dbReference type="PROSITE" id="PS50893"/>
    </source>
</evidence>
<dbReference type="InterPro" id="IPR027417">
    <property type="entry name" value="P-loop_NTPase"/>
</dbReference>
<organism evidence="12">
    <name type="scientific">Thermofilum pendens</name>
    <dbReference type="NCBI Taxonomy" id="2269"/>
    <lineage>
        <taxon>Archaea</taxon>
        <taxon>Thermoproteota</taxon>
        <taxon>Thermoprotei</taxon>
        <taxon>Thermofilales</taxon>
        <taxon>Thermofilaceae</taxon>
        <taxon>Thermofilum</taxon>
    </lineage>
</organism>
<proteinExistence type="inferred from homology"/>
<evidence type="ECO:0000256" key="3">
    <source>
        <dbReference type="ARBA" id="ARBA00022448"/>
    </source>
</evidence>
<dbReference type="Pfam" id="PF00005">
    <property type="entry name" value="ABC_tran"/>
    <property type="match status" value="2"/>
</dbReference>
<feature type="compositionally biased region" description="Low complexity" evidence="10">
    <location>
        <begin position="38"/>
        <end position="47"/>
    </location>
</feature>
<evidence type="ECO:0000256" key="7">
    <source>
        <dbReference type="ARBA" id="ARBA00022967"/>
    </source>
</evidence>
<dbReference type="PANTHER" id="PTHR43553:SF25">
    <property type="entry name" value="ABC-TYPE COBALT TRANSPORT SYSTEM, ATPASE COMPONENT"/>
    <property type="match status" value="1"/>
</dbReference>
<accession>A0A7J3X6S5</accession>
<feature type="domain" description="ABC transporter" evidence="11">
    <location>
        <begin position="453"/>
        <end position="686"/>
    </location>
</feature>
<comment type="subcellular location">
    <subcellularLocation>
        <location evidence="1">Cell membrane</location>
    </subcellularLocation>
</comment>
<dbReference type="GO" id="GO:0005524">
    <property type="term" value="F:ATP binding"/>
    <property type="evidence" value="ECO:0007669"/>
    <property type="project" value="UniProtKB-KW"/>
</dbReference>
<keyword evidence="7" id="KW-1278">Translocase</keyword>
<evidence type="ECO:0000256" key="4">
    <source>
        <dbReference type="ARBA" id="ARBA00022475"/>
    </source>
</evidence>
<dbReference type="PROSITE" id="PS50893">
    <property type="entry name" value="ABC_TRANSPORTER_2"/>
    <property type="match status" value="2"/>
</dbReference>
<protein>
    <submittedName>
        <fullName evidence="12">ATP-binding cassette domain-containing protein</fullName>
    </submittedName>
</protein>
<keyword evidence="6 12" id="KW-0067">ATP-binding</keyword>
<dbReference type="InterPro" id="IPR003593">
    <property type="entry name" value="AAA+_ATPase"/>
</dbReference>
<comment type="caution">
    <text evidence="12">The sequence shown here is derived from an EMBL/GenBank/DDBJ whole genome shotgun (WGS) entry which is preliminary data.</text>
</comment>
<gene>
    <name evidence="12" type="ORF">ENM88_04085</name>
</gene>
<sequence length="705" mass="77865">MEHRSDGCLAAAHAVLLAQDTLDDIHRHSLHSDGGRQGHALGLEEAGPAGGRHRGGVPVLQGDRLLPLRLRGREGGYGGEGGGLREDEPRQEVHALRERSHPAALPPRHEELRDLHSPGDPRHIPGHQALGELPQRPPVQGRLHRPRGRRLGHAGLRGVVCVRVVEVRGLKWRYRGSRAHVLKGVDLEVEKGELLAVTGPSGAGKTTLVLALTGVIPQRLPGEIEGEVRILGMSTLEVDVAEIARRVAVVFEDPEIQFVMSTVEDELALSLEARGLPREEIREKILWALELVGLGEEFLERQPHQLSGGEKQRVAIAAAVAREPELLILDEPTSDLDPQGKEEVVEAIESVRDSLDATVIMVEHEPELIERFADRLVVLDDGVVVMEGEPQEVYSRVEEAKRHAVYPPEDFEVAVQLGLKPPVRRELLELAVLNTPLDGLCSFPRSKGGEVVVSARDVWYTYPGGVEALRSVSLELRRGELAALMGPNGSGKTTLAKVLAGLLKPARGEVRVMGRPIAEFSRLELSSLVGYVYQNPQHQLFCQSVFEEVAFGLKLRGVRGEELERRVTEALRFFKLEELRDEHPFFLSKGEKRRLALASVYALRPELLIVDEPTTGQDRRFGEQLMEILRRLADSGKSVLVITHSVDLALKYADRLIAMNGGRVIADAHPLDVLSDPRIVREAKLKCPLKAELCAIAQRRRRAQP</sequence>
<evidence type="ECO:0000256" key="1">
    <source>
        <dbReference type="ARBA" id="ARBA00004236"/>
    </source>
</evidence>
<name>A0A7J3X6S5_THEPE</name>
<dbReference type="InterPro" id="IPR017871">
    <property type="entry name" value="ABC_transporter-like_CS"/>
</dbReference>
<dbReference type="PROSITE" id="PS00211">
    <property type="entry name" value="ABC_TRANSPORTER_1"/>
    <property type="match status" value="2"/>
</dbReference>
<dbReference type="InterPro" id="IPR015856">
    <property type="entry name" value="ABC_transpr_CbiO/EcfA_su"/>
</dbReference>
<evidence type="ECO:0000256" key="2">
    <source>
        <dbReference type="ARBA" id="ARBA00005417"/>
    </source>
</evidence>
<dbReference type="SUPFAM" id="SSF52540">
    <property type="entry name" value="P-loop containing nucleoside triphosphate hydrolases"/>
    <property type="match status" value="2"/>
</dbReference>
<keyword evidence="3" id="KW-0813">Transport</keyword>
<evidence type="ECO:0000256" key="6">
    <source>
        <dbReference type="ARBA" id="ARBA00022840"/>
    </source>
</evidence>
<dbReference type="FunFam" id="3.40.50.300:FF:000224">
    <property type="entry name" value="Energy-coupling factor transporter ATP-binding protein EcfA"/>
    <property type="match status" value="2"/>
</dbReference>
<feature type="compositionally biased region" description="Basic and acidic residues" evidence="10">
    <location>
        <begin position="83"/>
        <end position="123"/>
    </location>
</feature>
<keyword evidence="4" id="KW-1003">Cell membrane</keyword>
<dbReference type="CDD" id="cd03225">
    <property type="entry name" value="ABC_cobalt_CbiO_domain1"/>
    <property type="match status" value="2"/>
</dbReference>
<evidence type="ECO:0000256" key="8">
    <source>
        <dbReference type="ARBA" id="ARBA00023136"/>
    </source>
</evidence>
<evidence type="ECO:0000256" key="10">
    <source>
        <dbReference type="SAM" id="MobiDB-lite"/>
    </source>
</evidence>
<comment type="function">
    <text evidence="9">Probably part of an ABC transporter complex. Responsible for energy coupling to the transport system.</text>
</comment>
<dbReference type="NCBIfam" id="NF010167">
    <property type="entry name" value="PRK13648.1"/>
    <property type="match status" value="2"/>
</dbReference>
<dbReference type="GO" id="GO:0042626">
    <property type="term" value="F:ATPase-coupled transmembrane transporter activity"/>
    <property type="evidence" value="ECO:0007669"/>
    <property type="project" value="TreeGrafter"/>
</dbReference>
<dbReference type="AlphaFoldDB" id="A0A7J3X6S5"/>
<dbReference type="GO" id="GO:0016887">
    <property type="term" value="F:ATP hydrolysis activity"/>
    <property type="evidence" value="ECO:0007669"/>
    <property type="project" value="InterPro"/>
</dbReference>
<dbReference type="InterPro" id="IPR050095">
    <property type="entry name" value="ECF_ABC_transporter_ATP-bd"/>
</dbReference>
<feature type="domain" description="ABC transporter" evidence="11">
    <location>
        <begin position="162"/>
        <end position="406"/>
    </location>
</feature>
<comment type="similarity">
    <text evidence="2">Belongs to the ABC transporter superfamily.</text>
</comment>
<dbReference type="Gene3D" id="3.40.50.300">
    <property type="entry name" value="P-loop containing nucleotide triphosphate hydrolases"/>
    <property type="match status" value="2"/>
</dbReference>
<dbReference type="InterPro" id="IPR003439">
    <property type="entry name" value="ABC_transporter-like_ATP-bd"/>
</dbReference>
<feature type="region of interest" description="Disordered" evidence="10">
    <location>
        <begin position="28"/>
        <end position="59"/>
    </location>
</feature>
<dbReference type="SMART" id="SM00382">
    <property type="entry name" value="AAA"/>
    <property type="match status" value="2"/>
</dbReference>
<dbReference type="EMBL" id="DRZM01000128">
    <property type="protein sequence ID" value="HHP04913.1"/>
    <property type="molecule type" value="Genomic_DNA"/>
</dbReference>